<dbReference type="InterPro" id="IPR014036">
    <property type="entry name" value="DeoR-like_C"/>
</dbReference>
<organism evidence="2 3">
    <name type="scientific">Streptococcus sanguinis</name>
    <dbReference type="NCBI Taxonomy" id="1305"/>
    <lineage>
        <taxon>Bacteria</taxon>
        <taxon>Bacillati</taxon>
        <taxon>Bacillota</taxon>
        <taxon>Bacilli</taxon>
        <taxon>Lactobacillales</taxon>
        <taxon>Streptococcaceae</taxon>
        <taxon>Streptococcus</taxon>
    </lineage>
</organism>
<evidence type="ECO:0000313" key="2">
    <source>
        <dbReference type="EMBL" id="QLB51199.1"/>
    </source>
</evidence>
<evidence type="ECO:0000313" key="3">
    <source>
        <dbReference type="Proteomes" id="UP000509535"/>
    </source>
</evidence>
<evidence type="ECO:0000259" key="1">
    <source>
        <dbReference type="Pfam" id="PF00455"/>
    </source>
</evidence>
<reference evidence="2 3" key="1">
    <citation type="submission" date="2019-06" db="EMBL/GenBank/DDBJ databases">
        <title>The organization of the Streptococcus sanguinis genomes.</title>
        <authorList>
            <person name="Wang H.Y."/>
            <person name="Chen Y.Y.M."/>
            <person name="Wu C.H."/>
        </authorList>
    </citation>
    <scope>NUCLEOTIDE SEQUENCE [LARGE SCALE GENOMIC DNA]</scope>
    <source>
        <strain evidence="2 3">CGMH058</strain>
    </source>
</reference>
<dbReference type="EMBL" id="CP040798">
    <property type="protein sequence ID" value="QLB51199.1"/>
    <property type="molecule type" value="Genomic_DNA"/>
</dbReference>
<dbReference type="AlphaFoldDB" id="A0A7H8V4F9"/>
<dbReference type="Pfam" id="PF00455">
    <property type="entry name" value="DeoRC"/>
    <property type="match status" value="1"/>
</dbReference>
<dbReference type="InterPro" id="IPR037171">
    <property type="entry name" value="NagB/RpiA_transferase-like"/>
</dbReference>
<protein>
    <recommendedName>
        <fullName evidence="1">DeoR-like transcriptional repressor C-terminal sensor domain-containing protein</fullName>
    </recommendedName>
</protein>
<proteinExistence type="predicted"/>
<sequence>MILDNAIEKYILADNSKFDSFSFYTFYGLENINAVITDENLSNKV</sequence>
<dbReference type="SUPFAM" id="SSF100950">
    <property type="entry name" value="NagB/RpiA/CoA transferase-like"/>
    <property type="match status" value="1"/>
</dbReference>
<feature type="domain" description="DeoR-like transcriptional repressor C-terminal sensor" evidence="1">
    <location>
        <begin position="2"/>
        <end position="39"/>
    </location>
</feature>
<gene>
    <name evidence="2" type="ORF">FDP16_08530</name>
</gene>
<dbReference type="Proteomes" id="UP000509535">
    <property type="component" value="Chromosome"/>
</dbReference>
<name>A0A7H8V4F9_STRSA</name>
<accession>A0A7H8V4F9</accession>